<evidence type="ECO:0000313" key="4">
    <source>
        <dbReference type="EMBL" id="NPT60929.1"/>
    </source>
</evidence>
<feature type="region of interest" description="Disordered" evidence="1">
    <location>
        <begin position="1"/>
        <end position="51"/>
    </location>
</feature>
<evidence type="ECO:0000256" key="1">
    <source>
        <dbReference type="SAM" id="MobiDB-lite"/>
    </source>
</evidence>
<feature type="compositionally biased region" description="Low complexity" evidence="1">
    <location>
        <begin position="1219"/>
        <end position="1232"/>
    </location>
</feature>
<reference evidence="4 5" key="1">
    <citation type="submission" date="2019-11" db="EMBL/GenBank/DDBJ databases">
        <title>Metabolism of dissolved organic matter in forest soils.</title>
        <authorList>
            <person name="Cyle K.T."/>
            <person name="Wilhelm R.C."/>
            <person name="Martinez C.E."/>
        </authorList>
    </citation>
    <scope>NUCLEOTIDE SEQUENCE [LARGE SCALE GENOMIC DNA]</scope>
    <source>
        <strain evidence="4 5">5N</strain>
    </source>
</reference>
<evidence type="ECO:0000313" key="3">
    <source>
        <dbReference type="EMBL" id="NPT54900.1"/>
    </source>
</evidence>
<protein>
    <submittedName>
        <fullName evidence="4">DUF3883 domain-containing protein</fullName>
    </submittedName>
</protein>
<dbReference type="Proteomes" id="UP000655523">
    <property type="component" value="Unassembled WGS sequence"/>
</dbReference>
<keyword evidence="5" id="KW-1185">Reference proteome</keyword>
<dbReference type="InterPro" id="IPR024975">
    <property type="entry name" value="NOV_C"/>
</dbReference>
<feature type="region of interest" description="Disordered" evidence="1">
    <location>
        <begin position="1262"/>
        <end position="1288"/>
    </location>
</feature>
<dbReference type="EMBL" id="WOEZ01000044">
    <property type="protein sequence ID" value="NPT54900.1"/>
    <property type="molecule type" value="Genomic_DNA"/>
</dbReference>
<dbReference type="Pfam" id="PF13020">
    <property type="entry name" value="NOV_C"/>
    <property type="match status" value="1"/>
</dbReference>
<sequence>MDKILATEELERPAETTETTPPSRPARNRGKARILPPSVKEPDYVPPDFSGSRRTRIGSSFIEQFVAGHDASDVLRELVQNEYDGGGETLTLTFGSRSLEVAGTGRNIDRNGWERLSVIVGTGNVMGSRQAEMVAPKENGIGSKNFGLRSLFRFGDEIHVRSGGQVALLDLQTQETGRERDPAWLGEKGVRVHVPYRQESTERLEAFTLEREEHAIELMAARMPDTLVKLALSGKKRGLREVNIRSIRTGRMLRWRQDAKPKRCRAAGVSMVVRIGRLIDGNGRGVPFQEEEFSRSIEIPAEHAGRPFPAYYKLPGGRLKIAVSVPIARQRIDLGQHGHFYYPLKARSSLTGCAVGVSAPFELNTDRSGITDLVWNDWLIDQAVELTIDLLKADWFGRYGADAFKALVGNGTASPDRFFSKIAERLAKDTCWPTREKAKLARASEIVLPVEAEYSGFLGAERYLDPALAGDKALCDLVARCGAKRFTISSLVRLRCAGKDADNLETKVGDDANFYFTNYSGTLAGIDIQKRQAAALSAYPRQLTKQHRADLGNTTSTLSASGELMPAVQLMVVGPDLWVDCPEPEANRLHPELVPYRSISSHCRTFNEEQWLIDAAQRAATAAPDDRERETLYRKLLTREAPISRPALSALRNNPVVRNQRGQWVAPAAMVHLKKPLARLLDHAIDAPSKEMLNAPGLMARLRIRDSLNGSDLVRYARALAERPEMAERFAKLLTENPKLLHPAIVEELRAIPCLKARSGQLVAPATLHLDTATNRLCIGDNDRIVGGTNDLLYRKLKLKVAPDSETLLDLIKCRRAEGRAPNRPDLLYPTLVEAIRSERRAKSEIAKMPICWVEDGYYAPSEILVGPRTAAPLAEVIPLYLYSDEVGRAYQDLGAPAQSNDGHWALFFRHVGTDWAKDTPLDTRRRHILLEAYSARARFGLPQKLEDVRCLLDDRSRLFTLGELRAGKLVEPDFQALEKALRNANSEIGVIERSEQARTFFVGLRIRPLSAIAGTSEPVLGLLDRPPFWYKPKHSERVLAMLRRSLFARALYEVAYRNRHGHPGFEPSEPARIEARLAAVREIAFFQSMERRYSVGGAVVLVPAEVAVSGERIGVIPPKTKNSFLLLLAEALAEIAGATSVATMRSIANAFLPLLLCGTHEELTEYLDRMGIPHGRRCAADEEDGIDLDNDDDSDDDPEELALRQVFDNLDTDGSTNAEAVGPVAPAAPLSINPPPQPPPAPATRPFELPNLDDVSLTVASNKGTEIEPRGPSGRGGGGSSSAWLPPTPAEIERASLLGRRGEELVYRMELQKVRDMGHVEPERYVIWTSRDELGADHDIRSIDAHGRPRWIEVKSTTGVDGRFDWPRKEFEKALRERDRYELWRVYRVADTAPVAKCFPNPARMLGTRQITLELGMLRANIEKLD</sequence>
<name>A0A972SN47_9BURK</name>
<feature type="compositionally biased region" description="Basic and acidic residues" evidence="1">
    <location>
        <begin position="1"/>
        <end position="15"/>
    </location>
</feature>
<dbReference type="RefSeq" id="WP_172162876.1">
    <property type="nucleotide sequence ID" value="NZ_WOEZ01000044.1"/>
</dbReference>
<accession>A0A972SN47</accession>
<gene>
    <name evidence="3" type="ORF">GNZ13_09820</name>
    <name evidence="4" type="ORF">GNZ13_41905</name>
</gene>
<feature type="region of interest" description="Disordered" evidence="1">
    <location>
        <begin position="1212"/>
        <end position="1250"/>
    </location>
</feature>
<feature type="domain" description="Protein NO VEIN C-terminal" evidence="2">
    <location>
        <begin position="1303"/>
        <end position="1394"/>
    </location>
</feature>
<dbReference type="EMBL" id="WOEZ01000245">
    <property type="protein sequence ID" value="NPT60929.1"/>
    <property type="molecule type" value="Genomic_DNA"/>
</dbReference>
<organism evidence="4 5">
    <name type="scientific">Paraburkholderia elongata</name>
    <dbReference type="NCBI Taxonomy" id="2675747"/>
    <lineage>
        <taxon>Bacteria</taxon>
        <taxon>Pseudomonadati</taxon>
        <taxon>Pseudomonadota</taxon>
        <taxon>Betaproteobacteria</taxon>
        <taxon>Burkholderiales</taxon>
        <taxon>Burkholderiaceae</taxon>
        <taxon>Paraburkholderia</taxon>
    </lineage>
</organism>
<comment type="caution">
    <text evidence="4">The sequence shown here is derived from an EMBL/GenBank/DDBJ whole genome shotgun (WGS) entry which is preliminary data.</text>
</comment>
<evidence type="ECO:0000259" key="2">
    <source>
        <dbReference type="Pfam" id="PF13020"/>
    </source>
</evidence>
<evidence type="ECO:0000313" key="5">
    <source>
        <dbReference type="Proteomes" id="UP000655523"/>
    </source>
</evidence>
<proteinExistence type="predicted"/>
<feature type="compositionally biased region" description="Pro residues" evidence="1">
    <location>
        <begin position="1233"/>
        <end position="1244"/>
    </location>
</feature>